<evidence type="ECO:0000313" key="1">
    <source>
        <dbReference type="EMBL" id="GAF82275.1"/>
    </source>
</evidence>
<reference evidence="1" key="1">
    <citation type="journal article" date="2014" name="Front. Microbiol.">
        <title>High frequency of phylogenetically diverse reductive dehalogenase-homologous genes in deep subseafloor sedimentary metagenomes.</title>
        <authorList>
            <person name="Kawai M."/>
            <person name="Futagami T."/>
            <person name="Toyoda A."/>
            <person name="Takaki Y."/>
            <person name="Nishi S."/>
            <person name="Hori S."/>
            <person name="Arai W."/>
            <person name="Tsubouchi T."/>
            <person name="Morono Y."/>
            <person name="Uchiyama I."/>
            <person name="Ito T."/>
            <person name="Fujiyama A."/>
            <person name="Inagaki F."/>
            <person name="Takami H."/>
        </authorList>
    </citation>
    <scope>NUCLEOTIDE SEQUENCE</scope>
    <source>
        <strain evidence="1">Expedition CK06-06</strain>
    </source>
</reference>
<accession>X0U1F0</accession>
<sequence length="33" mass="3622">FISAADRTVIVISEGYFDEGETTVYKVRITAIG</sequence>
<protein>
    <submittedName>
        <fullName evidence="1">Uncharacterized protein</fullName>
    </submittedName>
</protein>
<gene>
    <name evidence="1" type="ORF">S01H1_09201</name>
</gene>
<dbReference type="AlphaFoldDB" id="X0U1F0"/>
<feature type="non-terminal residue" evidence="1">
    <location>
        <position position="1"/>
    </location>
</feature>
<dbReference type="EMBL" id="BARS01004700">
    <property type="protein sequence ID" value="GAF82275.1"/>
    <property type="molecule type" value="Genomic_DNA"/>
</dbReference>
<comment type="caution">
    <text evidence="1">The sequence shown here is derived from an EMBL/GenBank/DDBJ whole genome shotgun (WGS) entry which is preliminary data.</text>
</comment>
<name>X0U1F0_9ZZZZ</name>
<proteinExistence type="predicted"/>
<organism evidence="1">
    <name type="scientific">marine sediment metagenome</name>
    <dbReference type="NCBI Taxonomy" id="412755"/>
    <lineage>
        <taxon>unclassified sequences</taxon>
        <taxon>metagenomes</taxon>
        <taxon>ecological metagenomes</taxon>
    </lineage>
</organism>